<evidence type="ECO:0000256" key="6">
    <source>
        <dbReference type="ARBA" id="ARBA00022816"/>
    </source>
</evidence>
<evidence type="ECO:0000256" key="5">
    <source>
        <dbReference type="ARBA" id="ARBA00022448"/>
    </source>
</evidence>
<dbReference type="GO" id="GO:0016607">
    <property type="term" value="C:nuclear speck"/>
    <property type="evidence" value="ECO:0007669"/>
    <property type="project" value="UniProtKB-SubCell"/>
</dbReference>
<accession>A0A3B3QIS3</accession>
<evidence type="ECO:0000256" key="8">
    <source>
        <dbReference type="ARBA" id="ARBA00023242"/>
    </source>
</evidence>
<feature type="region of interest" description="Disordered" evidence="10">
    <location>
        <begin position="274"/>
        <end position="317"/>
    </location>
</feature>
<dbReference type="PANTHER" id="PTHR21038">
    <property type="entry name" value="40-2-3 PROTEIN-RELATED"/>
    <property type="match status" value="1"/>
</dbReference>
<feature type="region of interest" description="Disordered" evidence="10">
    <location>
        <begin position="107"/>
        <end position="126"/>
    </location>
</feature>
<name>A0A3B3QIS3_9TELE</name>
<keyword evidence="12" id="KW-1185">Reference proteome</keyword>
<feature type="compositionally biased region" description="Low complexity" evidence="10">
    <location>
        <begin position="110"/>
        <end position="125"/>
    </location>
</feature>
<evidence type="ECO:0000313" key="12">
    <source>
        <dbReference type="Proteomes" id="UP000261540"/>
    </source>
</evidence>
<keyword evidence="5" id="KW-0813">Transport</keyword>
<dbReference type="GeneTree" id="ENSGT00390000012807"/>
<dbReference type="GO" id="GO:0003729">
    <property type="term" value="F:mRNA binding"/>
    <property type="evidence" value="ECO:0007669"/>
    <property type="project" value="InterPro"/>
</dbReference>
<evidence type="ECO:0000256" key="10">
    <source>
        <dbReference type="SAM" id="MobiDB-lite"/>
    </source>
</evidence>
<evidence type="ECO:0000256" key="7">
    <source>
        <dbReference type="ARBA" id="ARBA00022884"/>
    </source>
</evidence>
<dbReference type="Pfam" id="PF07078">
    <property type="entry name" value="FYTT"/>
    <property type="match status" value="1"/>
</dbReference>
<dbReference type="InterPro" id="IPR009782">
    <property type="entry name" value="FYTTD1"/>
</dbReference>
<evidence type="ECO:0000256" key="1">
    <source>
        <dbReference type="ARBA" id="ARBA00004324"/>
    </source>
</evidence>
<evidence type="ECO:0000256" key="2">
    <source>
        <dbReference type="ARBA" id="ARBA00004642"/>
    </source>
</evidence>
<sequence>MRSLILMDGGLIVNGAEAYISLSLLRSKKNNQELSQNSMSGVGFNSGGSSGLRAGLGLGESSEGVDKIDMSLDDIIKLNRKEQKTIREGNHKLWANGHFQQGRRVGSWPGGAAQRGAGSGSARLGSRGRKIAAVVGRRRGQGVITGLAARRSAALRKGISPFNRPALTQRPRTLVKHRPTPNRQTDIHRRAPRQTDAQRAAAAGLRRPIQLRRWTPAPIHQTQRDARQATFLYRRGLKVCTQVQSPPAPPATQRTRPWRTSTTNTGILTVSIDNPTARTQPEPPRSWTLHPHIPAPGPLKEEEEEGEVERKPPKGVPLQFDINSVGKQVTFPHLKCFQASHLHTLTSRGGEVKRIYFIQFQ</sequence>
<organism evidence="11 12">
    <name type="scientific">Paramormyrops kingsleyae</name>
    <dbReference type="NCBI Taxonomy" id="1676925"/>
    <lineage>
        <taxon>Eukaryota</taxon>
        <taxon>Metazoa</taxon>
        <taxon>Chordata</taxon>
        <taxon>Craniata</taxon>
        <taxon>Vertebrata</taxon>
        <taxon>Euteleostomi</taxon>
        <taxon>Actinopterygii</taxon>
        <taxon>Neopterygii</taxon>
        <taxon>Teleostei</taxon>
        <taxon>Osteoglossocephala</taxon>
        <taxon>Osteoglossomorpha</taxon>
        <taxon>Osteoglossiformes</taxon>
        <taxon>Mormyridae</taxon>
        <taxon>Paramormyrops</taxon>
    </lineage>
</organism>
<reference evidence="11" key="1">
    <citation type="submission" date="2025-08" db="UniProtKB">
        <authorList>
            <consortium name="Ensembl"/>
        </authorList>
    </citation>
    <scope>IDENTIFICATION</scope>
</reference>
<dbReference type="STRING" id="1676925.ENSPKIP00000006013"/>
<comment type="similarity">
    <text evidence="3">Belongs to the UIF family.</text>
</comment>
<dbReference type="Proteomes" id="UP000261540">
    <property type="component" value="Unplaced"/>
</dbReference>
<keyword evidence="7" id="KW-0694">RNA-binding</keyword>
<dbReference type="Ensembl" id="ENSPKIT00000030030.1">
    <property type="protein sequence ID" value="ENSPKIP00000006013.1"/>
    <property type="gene ID" value="ENSPKIG00000022465.1"/>
</dbReference>
<dbReference type="GO" id="GO:0006406">
    <property type="term" value="P:mRNA export from nucleus"/>
    <property type="evidence" value="ECO:0007669"/>
    <property type="project" value="InterPro"/>
</dbReference>
<evidence type="ECO:0000313" key="11">
    <source>
        <dbReference type="Ensembl" id="ENSPKIP00000006013.1"/>
    </source>
</evidence>
<keyword evidence="6" id="KW-0509">mRNA transport</keyword>
<reference evidence="11" key="2">
    <citation type="submission" date="2025-09" db="UniProtKB">
        <authorList>
            <consortium name="Ensembl"/>
        </authorList>
    </citation>
    <scope>IDENTIFICATION</scope>
</reference>
<evidence type="ECO:0000256" key="3">
    <source>
        <dbReference type="ARBA" id="ARBA00010722"/>
    </source>
</evidence>
<protein>
    <recommendedName>
        <fullName evidence="4">UAP56-interacting factor</fullName>
    </recommendedName>
    <alternativeName>
        <fullName evidence="9">Forty-two-three domain-containing protein 1</fullName>
    </alternativeName>
</protein>
<comment type="subcellular location">
    <subcellularLocation>
        <location evidence="1">Nucleus speckle</location>
    </subcellularLocation>
    <subcellularLocation>
        <location evidence="2">Nucleus</location>
        <location evidence="2">Nucleoplasm</location>
    </subcellularLocation>
</comment>
<evidence type="ECO:0000256" key="9">
    <source>
        <dbReference type="ARBA" id="ARBA00030067"/>
    </source>
</evidence>
<evidence type="ECO:0000256" key="4">
    <source>
        <dbReference type="ARBA" id="ARBA00020622"/>
    </source>
</evidence>
<proteinExistence type="inferred from homology"/>
<dbReference type="AlphaFoldDB" id="A0A3B3QIS3"/>
<keyword evidence="8" id="KW-0539">Nucleus</keyword>
<dbReference type="PANTHER" id="PTHR21038:SF2">
    <property type="entry name" value="UAP56-INTERACTING FACTOR"/>
    <property type="match status" value="1"/>
</dbReference>